<dbReference type="Gene3D" id="3.40.50.2300">
    <property type="match status" value="1"/>
</dbReference>
<dbReference type="InterPro" id="IPR050595">
    <property type="entry name" value="Bact_response_regulator"/>
</dbReference>
<proteinExistence type="predicted"/>
<keyword evidence="1" id="KW-0597">Phosphoprotein</keyword>
<evidence type="ECO:0000259" key="3">
    <source>
        <dbReference type="PROSITE" id="PS50110"/>
    </source>
</evidence>
<dbReference type="Proteomes" id="UP001138751">
    <property type="component" value="Unassembled WGS sequence"/>
</dbReference>
<name>A0A9X9WY49_9PROT</name>
<dbReference type="GO" id="GO:0000160">
    <property type="term" value="P:phosphorelay signal transduction system"/>
    <property type="evidence" value="ECO:0007669"/>
    <property type="project" value="InterPro"/>
</dbReference>
<reference evidence="4" key="2">
    <citation type="journal article" date="2021" name="Syst. Appl. Microbiol.">
        <title>Roseomonas hellenica sp. nov., isolated from roots of wild-growing Alkanna tinctoria.</title>
        <authorList>
            <person name="Rat A."/>
            <person name="Naranjo H.D."/>
            <person name="Lebbe L."/>
            <person name="Cnockaert M."/>
            <person name="Krigas N."/>
            <person name="Grigoriadou K."/>
            <person name="Maloupa E."/>
            <person name="Willems A."/>
        </authorList>
    </citation>
    <scope>NUCLEOTIDE SEQUENCE</scope>
    <source>
        <strain evidence="4">LMG 31231</strain>
    </source>
</reference>
<dbReference type="EMBL" id="JAAEDM010000032">
    <property type="protein sequence ID" value="MBR0672078.1"/>
    <property type="molecule type" value="Genomic_DNA"/>
</dbReference>
<feature type="domain" description="Response regulatory" evidence="3">
    <location>
        <begin position="10"/>
        <end position="127"/>
    </location>
</feature>
<dbReference type="SMART" id="SM00448">
    <property type="entry name" value="REC"/>
    <property type="match status" value="1"/>
</dbReference>
<keyword evidence="5" id="KW-1185">Reference proteome</keyword>
<dbReference type="PANTHER" id="PTHR44591:SF3">
    <property type="entry name" value="RESPONSE REGULATORY DOMAIN-CONTAINING PROTEIN"/>
    <property type="match status" value="1"/>
</dbReference>
<dbReference type="InterPro" id="IPR001789">
    <property type="entry name" value="Sig_transdc_resp-reg_receiver"/>
</dbReference>
<sequence>MAEEEAQALRVLLVDPLPGTRVTVIAMLEEQGHEVLPVSDWDTAEDLLLREEVDAVVMAFTADGFDGKDAAQRLRDRLPPQADLPLVGTTTGLRRGEEDEALDAGFDVLLTRPFEAEALGEALRQAARDRTPPPPLDPERRAALRRLHGPAALAGLDDAAMDAPGRLLAALFTEGGGAGDYVAAGTEIAAALEDVGAIAAAAAARRLVENADAGRRFLYPLMSAVVAARVALRKDRMTAAAQDPIWAASDTPPGDSP</sequence>
<evidence type="ECO:0000313" key="4">
    <source>
        <dbReference type="EMBL" id="MBR0672078.1"/>
    </source>
</evidence>
<dbReference type="PROSITE" id="PS50110">
    <property type="entry name" value="RESPONSE_REGULATORY"/>
    <property type="match status" value="1"/>
</dbReference>
<dbReference type="PANTHER" id="PTHR44591">
    <property type="entry name" value="STRESS RESPONSE REGULATOR PROTEIN 1"/>
    <property type="match status" value="1"/>
</dbReference>
<evidence type="ECO:0000256" key="2">
    <source>
        <dbReference type="PROSITE-ProRule" id="PRU00169"/>
    </source>
</evidence>
<dbReference type="SUPFAM" id="SSF52172">
    <property type="entry name" value="CheY-like"/>
    <property type="match status" value="1"/>
</dbReference>
<comment type="caution">
    <text evidence="2">Lacks conserved residue(s) required for the propagation of feature annotation.</text>
</comment>
<dbReference type="InterPro" id="IPR011006">
    <property type="entry name" value="CheY-like_superfamily"/>
</dbReference>
<evidence type="ECO:0000256" key="1">
    <source>
        <dbReference type="ARBA" id="ARBA00022553"/>
    </source>
</evidence>
<accession>A0A9X9WY49</accession>
<protein>
    <submittedName>
        <fullName evidence="4">Response regulator</fullName>
    </submittedName>
</protein>
<comment type="caution">
    <text evidence="4">The sequence shown here is derived from an EMBL/GenBank/DDBJ whole genome shotgun (WGS) entry which is preliminary data.</text>
</comment>
<evidence type="ECO:0000313" key="5">
    <source>
        <dbReference type="Proteomes" id="UP001138751"/>
    </source>
</evidence>
<organism evidence="4 5">
    <name type="scientific">Neoroseomonas soli</name>
    <dbReference type="NCBI Taxonomy" id="1081025"/>
    <lineage>
        <taxon>Bacteria</taxon>
        <taxon>Pseudomonadati</taxon>
        <taxon>Pseudomonadota</taxon>
        <taxon>Alphaproteobacteria</taxon>
        <taxon>Acetobacterales</taxon>
        <taxon>Acetobacteraceae</taxon>
        <taxon>Neoroseomonas</taxon>
    </lineage>
</organism>
<dbReference type="RefSeq" id="WP_211862452.1">
    <property type="nucleotide sequence ID" value="NZ_JAAEDM010000032.1"/>
</dbReference>
<gene>
    <name evidence="4" type="ORF">GXW76_12930</name>
</gene>
<reference evidence="4" key="1">
    <citation type="submission" date="2020-01" db="EMBL/GenBank/DDBJ databases">
        <authorList>
            <person name="Rat A."/>
        </authorList>
    </citation>
    <scope>NUCLEOTIDE SEQUENCE</scope>
    <source>
        <strain evidence="4">LMG 31231</strain>
    </source>
</reference>
<dbReference type="AlphaFoldDB" id="A0A9X9WY49"/>